<evidence type="ECO:0000256" key="1">
    <source>
        <dbReference type="SAM" id="MobiDB-lite"/>
    </source>
</evidence>
<evidence type="ECO:0000313" key="4">
    <source>
        <dbReference type="Proteomes" id="UP001526430"/>
    </source>
</evidence>
<name>A0ABT3NWX2_9PROT</name>
<proteinExistence type="predicted"/>
<keyword evidence="4" id="KW-1185">Reference proteome</keyword>
<accession>A0ABT3NWX2</accession>
<feature type="domain" description="DUF305" evidence="2">
    <location>
        <begin position="30"/>
        <end position="99"/>
    </location>
</feature>
<sequence>MMRPVLALGGALLLGACTLPPHDRYYGWSMVEEDDDDDVEIVTSGNPDVDFLRAMIAHQQEGTAMAAEAASETQNPQLRNLARRLERQGRRDTARMEALERRLAP</sequence>
<evidence type="ECO:0000259" key="2">
    <source>
        <dbReference type="Pfam" id="PF03713"/>
    </source>
</evidence>
<dbReference type="EMBL" id="JAPFQI010000010">
    <property type="protein sequence ID" value="MCW8086673.1"/>
    <property type="molecule type" value="Genomic_DNA"/>
</dbReference>
<dbReference type="RefSeq" id="WP_301590760.1">
    <property type="nucleotide sequence ID" value="NZ_JAPFQI010000010.1"/>
</dbReference>
<dbReference type="PROSITE" id="PS51257">
    <property type="entry name" value="PROKAR_LIPOPROTEIN"/>
    <property type="match status" value="1"/>
</dbReference>
<comment type="caution">
    <text evidence="3">The sequence shown here is derived from an EMBL/GenBank/DDBJ whole genome shotgun (WGS) entry which is preliminary data.</text>
</comment>
<dbReference type="InterPro" id="IPR005183">
    <property type="entry name" value="DUF305_CopM-like"/>
</dbReference>
<dbReference type="Pfam" id="PF03713">
    <property type="entry name" value="DUF305"/>
    <property type="match status" value="1"/>
</dbReference>
<feature type="region of interest" description="Disordered" evidence="1">
    <location>
        <begin position="84"/>
        <end position="105"/>
    </location>
</feature>
<protein>
    <submittedName>
        <fullName evidence="3">DUF305 domain-containing protein</fullName>
    </submittedName>
</protein>
<gene>
    <name evidence="3" type="ORF">OF850_13640</name>
</gene>
<organism evidence="3 4">
    <name type="scientific">Sabulicella glaciei</name>
    <dbReference type="NCBI Taxonomy" id="2984948"/>
    <lineage>
        <taxon>Bacteria</taxon>
        <taxon>Pseudomonadati</taxon>
        <taxon>Pseudomonadota</taxon>
        <taxon>Alphaproteobacteria</taxon>
        <taxon>Acetobacterales</taxon>
        <taxon>Acetobacteraceae</taxon>
        <taxon>Sabulicella</taxon>
    </lineage>
</organism>
<dbReference type="Gene3D" id="1.20.1260.10">
    <property type="match status" value="1"/>
</dbReference>
<evidence type="ECO:0000313" key="3">
    <source>
        <dbReference type="EMBL" id="MCW8086673.1"/>
    </source>
</evidence>
<reference evidence="3 4" key="1">
    <citation type="submission" date="2022-10" db="EMBL/GenBank/DDBJ databases">
        <title>Roseococcus glaciei nov., sp. nov., isolated from glacier.</title>
        <authorList>
            <person name="Liu Q."/>
            <person name="Xin Y.-H."/>
        </authorList>
    </citation>
    <scope>NUCLEOTIDE SEQUENCE [LARGE SCALE GENOMIC DNA]</scope>
    <source>
        <strain evidence="3 4">MDT2-1-1</strain>
    </source>
</reference>
<dbReference type="InterPro" id="IPR012347">
    <property type="entry name" value="Ferritin-like"/>
</dbReference>
<dbReference type="Proteomes" id="UP001526430">
    <property type="component" value="Unassembled WGS sequence"/>
</dbReference>